<keyword evidence="7" id="KW-0378">Hydrolase</keyword>
<keyword evidence="6 17" id="KW-0547">Nucleotide-binding</keyword>
<dbReference type="GO" id="GO:0006310">
    <property type="term" value="P:DNA recombination"/>
    <property type="evidence" value="ECO:0007669"/>
    <property type="project" value="InterPro"/>
</dbReference>
<dbReference type="SFLD" id="SFLDG00002">
    <property type="entry name" value="C1.7:_P-type_atpase_like"/>
    <property type="match status" value="1"/>
</dbReference>
<dbReference type="Pfam" id="PF00122">
    <property type="entry name" value="E1-E2_ATPase"/>
    <property type="match status" value="1"/>
</dbReference>
<dbReference type="InterPro" id="IPR044876">
    <property type="entry name" value="HRDC_dom_sf"/>
</dbReference>
<feature type="binding site" evidence="17">
    <location>
        <position position="719"/>
    </location>
    <ligand>
        <name>ATP</name>
        <dbReference type="ChEBI" id="CHEBI:30616"/>
    </ligand>
</feature>
<keyword evidence="4 20" id="KW-0812">Transmembrane</keyword>
<evidence type="ECO:0000313" key="24">
    <source>
        <dbReference type="EMBL" id="KAF4677655.1"/>
    </source>
</evidence>
<evidence type="ECO:0000259" key="22">
    <source>
        <dbReference type="PROSITE" id="PS51192"/>
    </source>
</evidence>
<dbReference type="InterPro" id="IPR006539">
    <property type="entry name" value="P-type_ATPase_IV"/>
</dbReference>
<dbReference type="GO" id="GO:0005886">
    <property type="term" value="C:plasma membrane"/>
    <property type="evidence" value="ECO:0007669"/>
    <property type="project" value="TreeGrafter"/>
</dbReference>
<feature type="binding site" evidence="17">
    <location>
        <position position="821"/>
    </location>
    <ligand>
        <name>ATP</name>
        <dbReference type="ChEBI" id="CHEBI:30616"/>
    </ligand>
</feature>
<evidence type="ECO:0000256" key="1">
    <source>
        <dbReference type="ARBA" id="ARBA00004141"/>
    </source>
</evidence>
<keyword evidence="14" id="KW-0413">Isomerase</keyword>
<dbReference type="PROSITE" id="PS51194">
    <property type="entry name" value="HELICASE_CTER"/>
    <property type="match status" value="1"/>
</dbReference>
<feature type="binding site" evidence="18">
    <location>
        <position position="861"/>
    </location>
    <ligand>
        <name>Mg(2+)</name>
        <dbReference type="ChEBI" id="CHEBI:18420"/>
    </ligand>
</feature>
<dbReference type="InterPro" id="IPR018303">
    <property type="entry name" value="ATPase_P-typ_P_site"/>
</dbReference>
<dbReference type="Gene3D" id="1.10.150.80">
    <property type="entry name" value="HRDC domain"/>
    <property type="match status" value="1"/>
</dbReference>
<dbReference type="Gene3D" id="3.40.1110.10">
    <property type="entry name" value="Calcium-transporting ATPase, cytoplasmic domain N"/>
    <property type="match status" value="1"/>
</dbReference>
<dbReference type="SMART" id="SM00490">
    <property type="entry name" value="HELICc"/>
    <property type="match status" value="1"/>
</dbReference>
<dbReference type="GO" id="GO:0000287">
    <property type="term" value="F:magnesium ion binding"/>
    <property type="evidence" value="ECO:0007669"/>
    <property type="project" value="InterPro"/>
</dbReference>
<dbReference type="PANTHER" id="PTHR24092">
    <property type="entry name" value="PROBABLE PHOSPHOLIPID-TRANSPORTING ATPASE"/>
    <property type="match status" value="1"/>
</dbReference>
<evidence type="ECO:0000256" key="19">
    <source>
        <dbReference type="SAM" id="MobiDB-lite"/>
    </source>
</evidence>
<dbReference type="SUPFAM" id="SSF81665">
    <property type="entry name" value="Calcium ATPase, transmembrane domain M"/>
    <property type="match status" value="1"/>
</dbReference>
<keyword evidence="9 18" id="KW-0460">Magnesium</keyword>
<evidence type="ECO:0000256" key="2">
    <source>
        <dbReference type="ARBA" id="ARBA00004308"/>
    </source>
</evidence>
<evidence type="ECO:0000256" key="17">
    <source>
        <dbReference type="PIRSR" id="PIRSR606539-2"/>
    </source>
</evidence>
<evidence type="ECO:0000256" key="7">
    <source>
        <dbReference type="ARBA" id="ARBA00022801"/>
    </source>
</evidence>
<protein>
    <submittedName>
        <fullName evidence="24">Uncharacterized protein</fullName>
    </submittedName>
</protein>
<sequence>MEDESLLDARIEAMFSRFPQICVPNRPPIPVKRRRSLLSPNRIRTAKYTLLTFLPLNLWHQFHVFANLYFLCMAGMQMLPWISDSGGIPFILLPLGFVLAVTAIKDGLEDYNRYKADFEENNQDAALVIPDGEACTVVHWEALRVGDVIRLGRGDRVPADVVILASCDEGGQVFIGTENLDGETSLKQKTALPHTNRLIVSDGDAGNLNSRSGICRTRLKINCEAPCESLHSFHGVLHIEGSSDGPLPLTVDQVIFRGSTVETTSQVWAVVVYTGHETRILRNAMKLKPRYKLSKLMLCYNKHIISLFAIQFALCTITAMLHLSLSLAFLERHFYLPRSNLLTVIEVFGAQLLQLTQFVPISVLATLEVVKVIQSMLVIDRDPEMPGCKTNTCTILEELGSVRHVFTDKTGTLTENKMLLKSLCIVRPGLAASPSSRVLVDGAAGDKEDHSPLRTRSAGLSDFWSRSMHESVPRCLRSHVAADFPADQLRMEWSSSKGTESKLLMLAMSVCHSVMARSQEYSADLVLDASSPDELALVAGAASLGLVFAGRSASNEVRLKVEHSWTAELLGCNVGEIIVKVLLVLPFDSDRKRMSVVIEHNREAIMLCKGADSTMFEAATGDVVNPELAAAVNGYAEVGLRTLVFGWKRFDTAEFAELLEEHRDACLEDSAERTRCAVDALESGLQLFGCSGVEDMLQPRVPETLAAIREHGLKVWMLTGDRVETAVNIGRSAGLFPANERSILLDSTDAVELSELMDSPLPSETSKGARIIPLEEPCPGQHMVLTGESLSVILSSRRLREQLFTAPVSSVLACRVTPAQKTELVIAARSFCSGLVLRGEQEVRGSSQGGAVLAIGDGANDVGMIQAAEVGVAVAGYEGAQAVRASDFAISRFNHLERLLLYHGPDLLRKNSFVVYYSIFKNAGFSLLPFVYGLVCAFSAANVYHVVLKQFYNTAYTALPVIAFAVFDRPDLLATCPGRWPPRFSGQNLIIWISRGLWCTLSFLVGTLLPFAAFTQWSTGIFSPEGFTGISMQAFGLMVTANSVVFFNLAIYIWSTSPASNILYGVGSVLFLATWLALDKAVFDHAWHIYLCSPMGLASVLLSLSLAGLSLVFVVDSHLARFEAIEEGIELHEKPHQPGIIESQASPHRGKRKHPTAISNGGEGNMHQAEADRMKFIRFFADGINPNRIKGRCGASAWEKVAEKMARDGEPAQLAREASDAPASIDYWKGQFPWDDEVRRRNRFTFGNQEGFRPNQLETINAVLSNRDVFLVMPTGGGKSLCYQIPALVKHEARRGGTTVVVCPLVSLILDQETQLSQCGVMCSGLTSSTAHTMPSAETFKKLFSAKLRVLFVTPERLSASKRLLDLLAGLYKHNLLHGFVIDEAHCVSQWGHDFREDYLELSNLRKTFPGVPILAMTATAKPEIITDIMAQLGMPKPSTVIIRTSLNRTNISYSVIKKPAKGKMLEALAAKIKELGGEGGRGSGIVYCMSKKDCDQVCSGLRAYALKAAVYHADLPQTTRDINQKMWMDNEARAGALHRLTTSVDQLQVQVMAATVAFGMGINKRDVRFVIHYSMPKTLEAFYQESGRAGRDGKPSYSVIYYDYYSKTRNQWLIEQGGEGGARSAFSSPGRTRQISEQKKSLLALVAYCESNTQCRRIILLKYLEQESGLVTTCLDSSSLLCDVCLQHQQGGITGEGNLEVSCEAEAFALLSLCDEALSKGIKPTLCSLKDAAISSNAKSMLPAWRSLPSFGCLASNEPPFTGPLVLSLLRSMVVEGALVEEVVSIGVHGAFAAYVSVGDRAACSRVAIVRKATKRGRKTPKSARGPASSPASARNRRGVRKGLREALEGTRRRLAELNGILRTDAIFSDDVIEQCLSILPTTLEQLSTIQGLGEFRVAAYGPAMLEVLADQGEPDKDYSPPPLRVGAAASTPLPKRGLPVFHDNMHAARKAYPVTSTPTPLVNATSQRVLAMQGAQEASPAELNVASHGAIPSVVTDILQPGARYPFGLAAVGTTVDPAPKQSLERRMPAGTYDHLFDGLF</sequence>
<evidence type="ECO:0000256" key="14">
    <source>
        <dbReference type="ARBA" id="ARBA00023235"/>
    </source>
</evidence>
<feature type="binding site" evidence="17">
    <location>
        <position position="720"/>
    </location>
    <ligand>
        <name>ATP</name>
        <dbReference type="ChEBI" id="CHEBI:30616"/>
    </ligand>
</feature>
<evidence type="ECO:0000256" key="20">
    <source>
        <dbReference type="SAM" id="Phobius"/>
    </source>
</evidence>
<dbReference type="GO" id="GO:0016787">
    <property type="term" value="F:hydrolase activity"/>
    <property type="evidence" value="ECO:0007669"/>
    <property type="project" value="UniProtKB-KW"/>
</dbReference>
<feature type="transmembrane region" description="Helical" evidence="20">
    <location>
        <begin position="1035"/>
        <end position="1055"/>
    </location>
</feature>
<dbReference type="SFLD" id="SFLDS00003">
    <property type="entry name" value="Haloacid_Dehalogenase"/>
    <property type="match status" value="1"/>
</dbReference>
<evidence type="ECO:0000256" key="3">
    <source>
        <dbReference type="ARBA" id="ARBA00005446"/>
    </source>
</evidence>
<dbReference type="Pfam" id="PF16124">
    <property type="entry name" value="RecQ_Zn_bind"/>
    <property type="match status" value="1"/>
</dbReference>
<dbReference type="CDD" id="cd17920">
    <property type="entry name" value="DEXHc_RecQ"/>
    <property type="match status" value="1"/>
</dbReference>
<feature type="binding site" evidence="17">
    <location>
        <position position="609"/>
    </location>
    <ligand>
        <name>ATP</name>
        <dbReference type="ChEBI" id="CHEBI:30616"/>
    </ligand>
</feature>
<dbReference type="GO" id="GO:0003677">
    <property type="term" value="F:DNA binding"/>
    <property type="evidence" value="ECO:0007669"/>
    <property type="project" value="UniProtKB-KW"/>
</dbReference>
<feature type="region of interest" description="Disordered" evidence="19">
    <location>
        <begin position="1140"/>
        <end position="1165"/>
    </location>
</feature>
<feature type="binding site" evidence="17">
    <location>
        <position position="861"/>
    </location>
    <ligand>
        <name>ATP</name>
        <dbReference type="ChEBI" id="CHEBI:30616"/>
    </ligand>
</feature>
<feature type="region of interest" description="Disordered" evidence="19">
    <location>
        <begin position="1815"/>
        <end position="1842"/>
    </location>
</feature>
<dbReference type="Gene3D" id="3.40.50.300">
    <property type="entry name" value="P-loop containing nucleotide triphosphate hydrolases"/>
    <property type="match status" value="2"/>
</dbReference>
<evidence type="ECO:0000256" key="5">
    <source>
        <dbReference type="ARBA" id="ARBA00022723"/>
    </source>
</evidence>
<comment type="subcellular location">
    <subcellularLocation>
        <location evidence="2">Endomembrane system</location>
    </subcellularLocation>
    <subcellularLocation>
        <location evidence="1">Membrane</location>
        <topology evidence="1">Multi-pass membrane protein</topology>
    </subcellularLocation>
</comment>
<feature type="active site" description="4-aspartylphosphate intermediate" evidence="16">
    <location>
        <position position="408"/>
    </location>
</feature>
<name>A0A7J6N1C6_PERCH</name>
<dbReference type="Pfam" id="PF16209">
    <property type="entry name" value="PhoLip_ATPase_N"/>
    <property type="match status" value="1"/>
</dbReference>
<feature type="domain" description="HRDC" evidence="21">
    <location>
        <begin position="1839"/>
        <end position="1920"/>
    </location>
</feature>
<dbReference type="InterPro" id="IPR032631">
    <property type="entry name" value="P-type_ATPase_N"/>
</dbReference>
<evidence type="ECO:0000256" key="9">
    <source>
        <dbReference type="ARBA" id="ARBA00022842"/>
    </source>
</evidence>
<feature type="transmembrane region" description="Helical" evidence="20">
    <location>
        <begin position="88"/>
        <end position="104"/>
    </location>
</feature>
<feature type="binding site" evidence="17">
    <location>
        <position position="534"/>
    </location>
    <ligand>
        <name>ATP</name>
        <dbReference type="ChEBI" id="CHEBI:30616"/>
    </ligand>
</feature>
<feature type="binding site" evidence="17">
    <location>
        <position position="408"/>
    </location>
    <ligand>
        <name>ATP</name>
        <dbReference type="ChEBI" id="CHEBI:30616"/>
    </ligand>
</feature>
<keyword evidence="13 20" id="KW-0472">Membrane</keyword>
<evidence type="ECO:0000256" key="12">
    <source>
        <dbReference type="ARBA" id="ARBA00023125"/>
    </source>
</evidence>
<evidence type="ECO:0000256" key="8">
    <source>
        <dbReference type="ARBA" id="ARBA00022840"/>
    </source>
</evidence>
<dbReference type="EMBL" id="JAAPAO010000010">
    <property type="protein sequence ID" value="KAF4677655.1"/>
    <property type="molecule type" value="Genomic_DNA"/>
</dbReference>
<dbReference type="InterPro" id="IPR023214">
    <property type="entry name" value="HAD_sf"/>
</dbReference>
<feature type="binding site" evidence="18">
    <location>
        <position position="857"/>
    </location>
    <ligand>
        <name>Mg(2+)</name>
        <dbReference type="ChEBI" id="CHEBI:18420"/>
    </ligand>
</feature>
<dbReference type="GO" id="GO:0005524">
    <property type="term" value="F:ATP binding"/>
    <property type="evidence" value="ECO:0007669"/>
    <property type="project" value="UniProtKB-KW"/>
</dbReference>
<dbReference type="SUPFAM" id="SSF81653">
    <property type="entry name" value="Calcium ATPase, transduction domain A"/>
    <property type="match status" value="1"/>
</dbReference>
<feature type="binding site" evidence="17">
    <location>
        <position position="641"/>
    </location>
    <ligand>
        <name>ATP</name>
        <dbReference type="ChEBI" id="CHEBI:30616"/>
    </ligand>
</feature>
<feature type="binding site" evidence="17">
    <location>
        <position position="815"/>
    </location>
    <ligand>
        <name>ATP</name>
        <dbReference type="ChEBI" id="CHEBI:30616"/>
    </ligand>
</feature>
<evidence type="ECO:0000256" key="4">
    <source>
        <dbReference type="ARBA" id="ARBA00022692"/>
    </source>
</evidence>
<dbReference type="InterPro" id="IPR032284">
    <property type="entry name" value="RecQ_Zn-bd"/>
</dbReference>
<dbReference type="OrthoDB" id="377733at2759"/>
<comment type="caution">
    <text evidence="24">The sequence shown here is derived from an EMBL/GenBank/DDBJ whole genome shotgun (WGS) entry which is preliminary data.</text>
</comment>
<dbReference type="Proteomes" id="UP000591131">
    <property type="component" value="Unassembled WGS sequence"/>
</dbReference>
<dbReference type="InterPro" id="IPR011545">
    <property type="entry name" value="DEAD/DEAH_box_helicase_dom"/>
</dbReference>
<dbReference type="Pfam" id="PF16212">
    <property type="entry name" value="PhoLip_ATPase_C"/>
    <property type="match status" value="1"/>
</dbReference>
<evidence type="ECO:0000256" key="15">
    <source>
        <dbReference type="ARBA" id="ARBA00023242"/>
    </source>
</evidence>
<organism evidence="24 25">
    <name type="scientific">Perkinsus chesapeaki</name>
    <name type="common">Clam parasite</name>
    <name type="synonym">Perkinsus andrewsi</name>
    <dbReference type="NCBI Taxonomy" id="330153"/>
    <lineage>
        <taxon>Eukaryota</taxon>
        <taxon>Sar</taxon>
        <taxon>Alveolata</taxon>
        <taxon>Perkinsozoa</taxon>
        <taxon>Perkinsea</taxon>
        <taxon>Perkinsida</taxon>
        <taxon>Perkinsidae</taxon>
        <taxon>Perkinsus</taxon>
    </lineage>
</organism>
<dbReference type="PRINTS" id="PR00119">
    <property type="entry name" value="CATATPASE"/>
</dbReference>
<feature type="binding site" evidence="17">
    <location>
        <position position="587"/>
    </location>
    <ligand>
        <name>ATP</name>
        <dbReference type="ChEBI" id="CHEBI:30616"/>
    </ligand>
</feature>
<evidence type="ECO:0000259" key="23">
    <source>
        <dbReference type="PROSITE" id="PS51194"/>
    </source>
</evidence>
<dbReference type="InterPro" id="IPR004589">
    <property type="entry name" value="DNA_helicase_ATP-dep_RecQ"/>
</dbReference>
<feature type="transmembrane region" description="Helical" evidence="20">
    <location>
        <begin position="989"/>
        <end position="1014"/>
    </location>
</feature>
<dbReference type="SMART" id="SM00487">
    <property type="entry name" value="DEXDc"/>
    <property type="match status" value="1"/>
</dbReference>
<feature type="binding site" evidence="17">
    <location>
        <position position="409"/>
    </location>
    <ligand>
        <name>ATP</name>
        <dbReference type="ChEBI" id="CHEBI:30616"/>
    </ligand>
</feature>
<evidence type="ECO:0000256" key="13">
    <source>
        <dbReference type="ARBA" id="ARBA00023136"/>
    </source>
</evidence>
<dbReference type="SFLD" id="SFLDF00027">
    <property type="entry name" value="p-type_atpase"/>
    <property type="match status" value="1"/>
</dbReference>
<dbReference type="PANTHER" id="PTHR24092:SF150">
    <property type="entry name" value="PHOSPHOLIPID-TRANSPORTING ATPASE"/>
    <property type="match status" value="1"/>
</dbReference>
<evidence type="ECO:0000256" key="6">
    <source>
        <dbReference type="ARBA" id="ARBA00022741"/>
    </source>
</evidence>
<feature type="binding site" evidence="17">
    <location>
        <position position="721"/>
    </location>
    <ligand>
        <name>ATP</name>
        <dbReference type="ChEBI" id="CHEBI:30616"/>
    </ligand>
</feature>
<feature type="binding site" evidence="17">
    <location>
        <position position="410"/>
    </location>
    <ligand>
        <name>ATP</name>
        <dbReference type="ChEBI" id="CHEBI:30616"/>
    </ligand>
</feature>
<dbReference type="InterPro" id="IPR059000">
    <property type="entry name" value="ATPase_P-type_domA"/>
</dbReference>
<keyword evidence="10" id="KW-1278">Translocase</keyword>
<dbReference type="Pfam" id="PF00271">
    <property type="entry name" value="Helicase_C"/>
    <property type="match status" value="1"/>
</dbReference>
<keyword evidence="25" id="KW-1185">Reference proteome</keyword>
<dbReference type="InterPro" id="IPR023298">
    <property type="entry name" value="ATPase_P-typ_TM_dom_sf"/>
</dbReference>
<dbReference type="GO" id="GO:0045332">
    <property type="term" value="P:phospholipid translocation"/>
    <property type="evidence" value="ECO:0007669"/>
    <property type="project" value="TreeGrafter"/>
</dbReference>
<feature type="binding site" evidence="17">
    <location>
        <position position="860"/>
    </location>
    <ligand>
        <name>ATP</name>
        <dbReference type="ChEBI" id="CHEBI:30616"/>
    </ligand>
</feature>
<keyword evidence="5 18" id="KW-0479">Metal-binding</keyword>
<feature type="transmembrane region" description="Helical" evidence="20">
    <location>
        <begin position="923"/>
        <end position="944"/>
    </location>
</feature>
<dbReference type="InterPro" id="IPR027417">
    <property type="entry name" value="P-loop_NTPase"/>
</dbReference>
<dbReference type="InterPro" id="IPR036412">
    <property type="entry name" value="HAD-like_sf"/>
</dbReference>
<comment type="cofactor">
    <cofactor evidence="18">
        <name>Mg(2+)</name>
        <dbReference type="ChEBI" id="CHEBI:18420"/>
    </cofactor>
</comment>
<evidence type="ECO:0000313" key="25">
    <source>
        <dbReference type="Proteomes" id="UP000591131"/>
    </source>
</evidence>
<dbReference type="PROSITE" id="PS51192">
    <property type="entry name" value="HELICASE_ATP_BIND_1"/>
    <property type="match status" value="1"/>
</dbReference>
<evidence type="ECO:0000256" key="16">
    <source>
        <dbReference type="PIRSR" id="PIRSR606539-1"/>
    </source>
</evidence>
<dbReference type="InterPro" id="IPR010997">
    <property type="entry name" value="HRDC-like_sf"/>
</dbReference>
<feature type="binding site" evidence="18">
    <location>
        <position position="410"/>
    </location>
    <ligand>
        <name>Mg(2+)</name>
        <dbReference type="ChEBI" id="CHEBI:18420"/>
    </ligand>
</feature>
<dbReference type="FunFam" id="3.40.50.300:FF:001389">
    <property type="entry name" value="ATP-dependent DNA helicase RecQ"/>
    <property type="match status" value="1"/>
</dbReference>
<dbReference type="Pfam" id="PF13246">
    <property type="entry name" value="Cation_ATPase"/>
    <property type="match status" value="1"/>
</dbReference>
<dbReference type="Pfam" id="PF00570">
    <property type="entry name" value="HRDC"/>
    <property type="match status" value="1"/>
</dbReference>
<feature type="transmembrane region" description="Helical" evidence="20">
    <location>
        <begin position="304"/>
        <end position="330"/>
    </location>
</feature>
<dbReference type="SUPFAM" id="SSF52540">
    <property type="entry name" value="P-loop containing nucleoside triphosphate hydrolases"/>
    <property type="match status" value="1"/>
</dbReference>
<dbReference type="SUPFAM" id="SSF81660">
    <property type="entry name" value="Metal cation-transporting ATPase, ATP-binding domain N"/>
    <property type="match status" value="1"/>
</dbReference>
<feature type="transmembrane region" description="Helical" evidence="20">
    <location>
        <begin position="1061"/>
        <end position="1078"/>
    </location>
</feature>
<reference evidence="24 25" key="1">
    <citation type="submission" date="2020-04" db="EMBL/GenBank/DDBJ databases">
        <title>Perkinsus chesapeaki whole genome sequence.</title>
        <authorList>
            <person name="Bogema D.R."/>
        </authorList>
    </citation>
    <scope>NUCLEOTIDE SEQUENCE [LARGE SCALE GENOMIC DNA]</scope>
    <source>
        <strain evidence="24">ATCC PRA-425</strain>
    </source>
</reference>
<accession>A0A7J6N1C6</accession>
<keyword evidence="15" id="KW-0539">Nucleus</keyword>
<dbReference type="InterPro" id="IPR002121">
    <property type="entry name" value="HRDC_dom"/>
</dbReference>
<dbReference type="NCBIfam" id="TIGR01652">
    <property type="entry name" value="ATPase-Plipid"/>
    <property type="match status" value="1"/>
</dbReference>
<dbReference type="InterPro" id="IPR002464">
    <property type="entry name" value="DNA/RNA_helicase_DEAH_CS"/>
</dbReference>
<feature type="binding site" evidence="18">
    <location>
        <position position="408"/>
    </location>
    <ligand>
        <name>Mg(2+)</name>
        <dbReference type="ChEBI" id="CHEBI:18420"/>
    </ligand>
</feature>
<dbReference type="InterPro" id="IPR001650">
    <property type="entry name" value="Helicase_C-like"/>
</dbReference>
<dbReference type="NCBIfam" id="TIGR00614">
    <property type="entry name" value="recQ_fam"/>
    <property type="match status" value="1"/>
</dbReference>
<dbReference type="GO" id="GO:0004386">
    <property type="term" value="F:helicase activity"/>
    <property type="evidence" value="ECO:0007669"/>
    <property type="project" value="InterPro"/>
</dbReference>
<dbReference type="SUPFAM" id="SSF56784">
    <property type="entry name" value="HAD-like"/>
    <property type="match status" value="1"/>
</dbReference>
<dbReference type="Gene3D" id="3.40.50.1000">
    <property type="entry name" value="HAD superfamily/HAD-like"/>
    <property type="match status" value="1"/>
</dbReference>
<gene>
    <name evidence="24" type="ORF">FOL47_000115</name>
</gene>
<evidence type="ECO:0000259" key="21">
    <source>
        <dbReference type="PROSITE" id="PS50967"/>
    </source>
</evidence>
<evidence type="ECO:0000256" key="18">
    <source>
        <dbReference type="PIRSR" id="PIRSR606539-3"/>
    </source>
</evidence>
<feature type="compositionally biased region" description="Low complexity" evidence="19">
    <location>
        <begin position="1824"/>
        <end position="1835"/>
    </location>
</feature>
<feature type="domain" description="Helicase ATP-binding" evidence="22">
    <location>
        <begin position="1260"/>
        <end position="1439"/>
    </location>
</feature>
<dbReference type="Pfam" id="PF00270">
    <property type="entry name" value="DEAD"/>
    <property type="match status" value="1"/>
</dbReference>
<keyword evidence="11 20" id="KW-1133">Transmembrane helix</keyword>
<dbReference type="InterPro" id="IPR044492">
    <property type="entry name" value="P_typ_ATPase_HD_dom"/>
</dbReference>
<keyword evidence="12" id="KW-0238">DNA-binding</keyword>
<dbReference type="InterPro" id="IPR014001">
    <property type="entry name" value="Helicase_ATP-bd"/>
</dbReference>
<evidence type="ECO:0000256" key="10">
    <source>
        <dbReference type="ARBA" id="ARBA00022967"/>
    </source>
</evidence>
<dbReference type="PROSITE" id="PS50967">
    <property type="entry name" value="HRDC"/>
    <property type="match status" value="1"/>
</dbReference>
<comment type="similarity">
    <text evidence="3">Belongs to the helicase family. RecQ subfamily.</text>
</comment>
<evidence type="ECO:0000256" key="11">
    <source>
        <dbReference type="ARBA" id="ARBA00022989"/>
    </source>
</evidence>
<dbReference type="GO" id="GO:0140326">
    <property type="term" value="F:ATPase-coupled intramembrane lipid transporter activity"/>
    <property type="evidence" value="ECO:0007669"/>
    <property type="project" value="InterPro"/>
</dbReference>
<proteinExistence type="inferred from homology"/>
<dbReference type="SUPFAM" id="SSF47819">
    <property type="entry name" value="HRDC-like"/>
    <property type="match status" value="1"/>
</dbReference>
<dbReference type="InterPro" id="IPR023299">
    <property type="entry name" value="ATPase_P-typ_cyto_dom_N"/>
</dbReference>
<dbReference type="Gene3D" id="2.70.150.10">
    <property type="entry name" value="Calcium-transporting ATPase, cytoplasmic transduction domain A"/>
    <property type="match status" value="1"/>
</dbReference>
<dbReference type="PROSITE" id="PS00690">
    <property type="entry name" value="DEAH_ATP_HELICASE"/>
    <property type="match status" value="1"/>
</dbReference>
<feature type="domain" description="Helicase C-terminal" evidence="23">
    <location>
        <begin position="1465"/>
        <end position="1644"/>
    </location>
</feature>
<keyword evidence="8 17" id="KW-0067">ATP-binding</keyword>
<dbReference type="InterPro" id="IPR008250">
    <property type="entry name" value="ATPase_P-typ_transduc_dom_A_sf"/>
</dbReference>
<dbReference type="PROSITE" id="PS00154">
    <property type="entry name" value="ATPASE_E1_E2"/>
    <property type="match status" value="1"/>
</dbReference>
<dbReference type="InterPro" id="IPR032630">
    <property type="entry name" value="P_typ_ATPase_c"/>
</dbReference>